<dbReference type="CDD" id="cd01995">
    <property type="entry name" value="QueC-like"/>
    <property type="match status" value="1"/>
</dbReference>
<dbReference type="GO" id="GO:0005524">
    <property type="term" value="F:ATP binding"/>
    <property type="evidence" value="ECO:0007669"/>
    <property type="project" value="UniProtKB-UniRule"/>
</dbReference>
<evidence type="ECO:0000256" key="2">
    <source>
        <dbReference type="ARBA" id="ARBA00022598"/>
    </source>
</evidence>
<evidence type="ECO:0000256" key="7">
    <source>
        <dbReference type="ARBA" id="ARBA00022840"/>
    </source>
</evidence>
<comment type="pathway">
    <text evidence="1 11">Purine metabolism; 7-cyano-7-deazaguanine biosynthesis.</text>
</comment>
<dbReference type="PANTHER" id="PTHR42914:SF1">
    <property type="entry name" value="7-CYANO-7-DEAZAGUANINE SYNTHASE"/>
    <property type="match status" value="1"/>
</dbReference>
<keyword evidence="2 11" id="KW-0436">Ligase</keyword>
<evidence type="ECO:0000256" key="11">
    <source>
        <dbReference type="HAMAP-Rule" id="MF_01633"/>
    </source>
</evidence>
<dbReference type="Proteomes" id="UP000244792">
    <property type="component" value="Chromosome"/>
</dbReference>
<feature type="binding site" evidence="11">
    <location>
        <position position="194"/>
    </location>
    <ligand>
        <name>Zn(2+)</name>
        <dbReference type="ChEBI" id="CHEBI:29105"/>
    </ligand>
</feature>
<keyword evidence="13" id="KW-1185">Reference proteome</keyword>
<evidence type="ECO:0000256" key="9">
    <source>
        <dbReference type="ARBA" id="ARBA00039149"/>
    </source>
</evidence>
<dbReference type="SUPFAM" id="SSF52402">
    <property type="entry name" value="Adenine nucleotide alpha hydrolases-like"/>
    <property type="match status" value="1"/>
</dbReference>
<dbReference type="AlphaFoldDB" id="A0A2R4W289"/>
<dbReference type="UniPathway" id="UPA00391"/>
<evidence type="ECO:0000256" key="4">
    <source>
        <dbReference type="ARBA" id="ARBA00022741"/>
    </source>
</evidence>
<evidence type="ECO:0000256" key="8">
    <source>
        <dbReference type="ARBA" id="ARBA00037993"/>
    </source>
</evidence>
<accession>A0A2R4W289</accession>
<comment type="similarity">
    <text evidence="8 11">Belongs to the QueC family.</text>
</comment>
<dbReference type="NCBIfam" id="TIGR00364">
    <property type="entry name" value="7-cyano-7-deazaguanine synthase QueC"/>
    <property type="match status" value="1"/>
</dbReference>
<proteinExistence type="inferred from homology"/>
<evidence type="ECO:0000256" key="3">
    <source>
        <dbReference type="ARBA" id="ARBA00022723"/>
    </source>
</evidence>
<dbReference type="PANTHER" id="PTHR42914">
    <property type="entry name" value="7-CYANO-7-DEAZAGUANINE SYNTHASE"/>
    <property type="match status" value="1"/>
</dbReference>
<reference evidence="12 13" key="1">
    <citation type="submission" date="2017-04" db="EMBL/GenBank/DDBJ databases">
        <title>Genomic insights into metabolism of Thermodesulfobium acidiphilum.</title>
        <authorList>
            <person name="Toshchakov S.V."/>
            <person name="Frolov E.N."/>
            <person name="Kublanov I.V."/>
            <person name="Samarov N.I."/>
            <person name="Novikov A."/>
            <person name="Lebedinsky A.V."/>
            <person name="Bonch-Osmolovskaya E.A."/>
            <person name="Chernyh N.A."/>
        </authorList>
    </citation>
    <scope>NUCLEOTIDE SEQUENCE [LARGE SCALE GENOMIC DNA]</scope>
    <source>
        <strain evidence="12 13">3127-1</strain>
    </source>
</reference>
<evidence type="ECO:0000256" key="10">
    <source>
        <dbReference type="ARBA" id="ARBA00047890"/>
    </source>
</evidence>
<keyword evidence="5 11" id="KW-0671">Queuosine biosynthesis</keyword>
<gene>
    <name evidence="11" type="primary">queC</name>
    <name evidence="12" type="ORF">TDSAC_1536</name>
</gene>
<evidence type="ECO:0000313" key="12">
    <source>
        <dbReference type="EMBL" id="AWB10875.1"/>
    </source>
</evidence>
<comment type="function">
    <text evidence="11">Catalyzes the ATP-dependent conversion of 7-carboxy-7-deazaguanine (CDG) to 7-cyano-7-deazaguanine (preQ(0)).</text>
</comment>
<keyword evidence="3 11" id="KW-0479">Metal-binding</keyword>
<dbReference type="InterPro" id="IPR018317">
    <property type="entry name" value="QueC"/>
</dbReference>
<name>A0A2R4W289_THEAF</name>
<keyword evidence="4 11" id="KW-0547">Nucleotide-binding</keyword>
<dbReference type="KEGG" id="taci:TDSAC_1536"/>
<feature type="binding site" evidence="11">
    <location>
        <position position="197"/>
    </location>
    <ligand>
        <name>Zn(2+)</name>
        <dbReference type="ChEBI" id="CHEBI:29105"/>
    </ligand>
</feature>
<organism evidence="12 13">
    <name type="scientific">Thermodesulfobium acidiphilum</name>
    <dbReference type="NCBI Taxonomy" id="1794699"/>
    <lineage>
        <taxon>Bacteria</taxon>
        <taxon>Pseudomonadati</taxon>
        <taxon>Thermodesulfobiota</taxon>
        <taxon>Thermodesulfobiia</taxon>
        <taxon>Thermodesulfobiales</taxon>
        <taxon>Thermodesulfobiaceae</taxon>
        <taxon>Thermodesulfobium</taxon>
    </lineage>
</organism>
<feature type="binding site" evidence="11">
    <location>
        <position position="183"/>
    </location>
    <ligand>
        <name>Zn(2+)</name>
        <dbReference type="ChEBI" id="CHEBI:29105"/>
    </ligand>
</feature>
<feature type="binding site" evidence="11">
    <location>
        <begin position="7"/>
        <end position="17"/>
    </location>
    <ligand>
        <name>ATP</name>
        <dbReference type="ChEBI" id="CHEBI:30616"/>
    </ligand>
</feature>
<comment type="catalytic activity">
    <reaction evidence="10 11">
        <text>7-carboxy-7-carbaguanine + NH4(+) + 2 ATP = 7-cyano-7-carbaguanine + 2 AMP + 2 diphosphate + 2 H(+)</text>
        <dbReference type="Rhea" id="RHEA:27982"/>
        <dbReference type="ChEBI" id="CHEBI:15378"/>
        <dbReference type="ChEBI" id="CHEBI:28938"/>
        <dbReference type="ChEBI" id="CHEBI:30616"/>
        <dbReference type="ChEBI" id="CHEBI:33019"/>
        <dbReference type="ChEBI" id="CHEBI:45075"/>
        <dbReference type="ChEBI" id="CHEBI:61036"/>
        <dbReference type="ChEBI" id="CHEBI:456215"/>
        <dbReference type="EC" id="6.3.4.20"/>
    </reaction>
</comment>
<feature type="binding site" evidence="11">
    <location>
        <position position="191"/>
    </location>
    <ligand>
        <name>Zn(2+)</name>
        <dbReference type="ChEBI" id="CHEBI:29105"/>
    </ligand>
</feature>
<protein>
    <recommendedName>
        <fullName evidence="9 11">7-cyano-7-deazaguanine synthase</fullName>
        <ecNumber evidence="9 11">6.3.4.20</ecNumber>
    </recommendedName>
    <alternativeName>
        <fullName evidence="11">7-cyano-7-carbaguanine synthase</fullName>
    </alternativeName>
    <alternativeName>
        <fullName evidence="11">PreQ(0) synthase</fullName>
    </alternativeName>
    <alternativeName>
        <fullName evidence="11">Queuosine biosynthesis protein QueC</fullName>
    </alternativeName>
</protein>
<keyword evidence="7 11" id="KW-0067">ATP-binding</keyword>
<dbReference type="PIRSF" id="PIRSF006293">
    <property type="entry name" value="ExsB"/>
    <property type="match status" value="1"/>
</dbReference>
<sequence length="216" mass="24446">MNIVHIFSGGLDSTTLLYYLLNEGHKVKTISFFYGQKHNKELECSKNIAKKLNIENKLIDLSALKNVFGKSSLTSEIDVPEGHYNDINMKSTVVPNRNMIFLSIAISYAISSNFDAVSIGVHAGDHAIYPDCRPVFINRMKEVAKVSDYNEIDILTPFLDFKKCEIVKIGLELKVPYEMTWTCYRGEEKPCLKCGACTERLEAFKLNNVKDPLLLI</sequence>
<dbReference type="GO" id="GO:0016879">
    <property type="term" value="F:ligase activity, forming carbon-nitrogen bonds"/>
    <property type="evidence" value="ECO:0007669"/>
    <property type="project" value="UniProtKB-UniRule"/>
</dbReference>
<dbReference type="RefSeq" id="WP_108309690.1">
    <property type="nucleotide sequence ID" value="NZ_CP020921.1"/>
</dbReference>
<dbReference type="GO" id="GO:0008270">
    <property type="term" value="F:zinc ion binding"/>
    <property type="evidence" value="ECO:0007669"/>
    <property type="project" value="UniProtKB-UniRule"/>
</dbReference>
<dbReference type="Pfam" id="PF06508">
    <property type="entry name" value="QueC"/>
    <property type="match status" value="1"/>
</dbReference>
<dbReference type="GO" id="GO:0008616">
    <property type="term" value="P:tRNA queuosine(34) biosynthetic process"/>
    <property type="evidence" value="ECO:0007669"/>
    <property type="project" value="UniProtKB-UniRule"/>
</dbReference>
<evidence type="ECO:0000256" key="1">
    <source>
        <dbReference type="ARBA" id="ARBA00005061"/>
    </source>
</evidence>
<keyword evidence="6 11" id="KW-0862">Zinc</keyword>
<dbReference type="Gene3D" id="3.40.50.620">
    <property type="entry name" value="HUPs"/>
    <property type="match status" value="1"/>
</dbReference>
<evidence type="ECO:0000256" key="5">
    <source>
        <dbReference type="ARBA" id="ARBA00022785"/>
    </source>
</evidence>
<dbReference type="InterPro" id="IPR014729">
    <property type="entry name" value="Rossmann-like_a/b/a_fold"/>
</dbReference>
<dbReference type="HAMAP" id="MF_01633">
    <property type="entry name" value="QueC"/>
    <property type="match status" value="1"/>
</dbReference>
<dbReference type="EMBL" id="CP020921">
    <property type="protein sequence ID" value="AWB10875.1"/>
    <property type="molecule type" value="Genomic_DNA"/>
</dbReference>
<dbReference type="OrthoDB" id="9789567at2"/>
<dbReference type="EC" id="6.3.4.20" evidence="9 11"/>
<evidence type="ECO:0000313" key="13">
    <source>
        <dbReference type="Proteomes" id="UP000244792"/>
    </source>
</evidence>
<comment type="cofactor">
    <cofactor evidence="11">
        <name>Zn(2+)</name>
        <dbReference type="ChEBI" id="CHEBI:29105"/>
    </cofactor>
    <text evidence="11">Binds 1 zinc ion per subunit.</text>
</comment>
<evidence type="ECO:0000256" key="6">
    <source>
        <dbReference type="ARBA" id="ARBA00022833"/>
    </source>
</evidence>